<keyword evidence="3" id="KW-1185">Reference proteome</keyword>
<feature type="domain" description="DUF2007" evidence="1">
    <location>
        <begin position="1"/>
        <end position="65"/>
    </location>
</feature>
<organism evidence="2 3">
    <name type="scientific">Phyllobacterium sophorae</name>
    <dbReference type="NCBI Taxonomy" id="1520277"/>
    <lineage>
        <taxon>Bacteria</taxon>
        <taxon>Pseudomonadati</taxon>
        <taxon>Pseudomonadota</taxon>
        <taxon>Alphaproteobacteria</taxon>
        <taxon>Hyphomicrobiales</taxon>
        <taxon>Phyllobacteriaceae</taxon>
        <taxon>Phyllobacterium</taxon>
    </lineage>
</organism>
<dbReference type="Proteomes" id="UP000241764">
    <property type="component" value="Unassembled WGS sequence"/>
</dbReference>
<dbReference type="Pfam" id="PF09413">
    <property type="entry name" value="DUF2007"/>
    <property type="match status" value="1"/>
</dbReference>
<dbReference type="RefSeq" id="WP_106666387.1">
    <property type="nucleotide sequence ID" value="NZ_PGGM01000013.1"/>
</dbReference>
<dbReference type="OrthoDB" id="5297170at2"/>
<dbReference type="InterPro" id="IPR018551">
    <property type="entry name" value="DUF2007"/>
</dbReference>
<comment type="caution">
    <text evidence="2">The sequence shown here is derived from an EMBL/GenBank/DDBJ whole genome shotgun (WGS) entry which is preliminary data.</text>
</comment>
<proteinExistence type="predicted"/>
<dbReference type="InterPro" id="IPR011322">
    <property type="entry name" value="N-reg_PII-like_a/b"/>
</dbReference>
<dbReference type="SUPFAM" id="SSF54913">
    <property type="entry name" value="GlnB-like"/>
    <property type="match status" value="1"/>
</dbReference>
<name>A0A2P7B486_9HYPH</name>
<evidence type="ECO:0000259" key="1">
    <source>
        <dbReference type="Pfam" id="PF09413"/>
    </source>
</evidence>
<sequence>MIEIMRTNDPVLISFVESLLKEAGIGHFIADSNMSILEGSLGVLARRVMVDGDLEKEARQLLKDAGIAQELRD</sequence>
<protein>
    <recommendedName>
        <fullName evidence="1">DUF2007 domain-containing protein</fullName>
    </recommendedName>
</protein>
<evidence type="ECO:0000313" key="3">
    <source>
        <dbReference type="Proteomes" id="UP000241764"/>
    </source>
</evidence>
<accession>A0A2P7B486</accession>
<gene>
    <name evidence="2" type="ORF">CU103_23105</name>
</gene>
<dbReference type="Gene3D" id="3.30.70.790">
    <property type="entry name" value="UreE, C-terminal domain"/>
    <property type="match status" value="1"/>
</dbReference>
<dbReference type="EMBL" id="PGGM01000013">
    <property type="protein sequence ID" value="PSH61266.1"/>
    <property type="molecule type" value="Genomic_DNA"/>
</dbReference>
<reference evidence="3" key="1">
    <citation type="submission" date="2017-11" db="EMBL/GenBank/DDBJ databases">
        <authorList>
            <person name="Kuznetsova I."/>
            <person name="Sazanova A."/>
            <person name="Chirak E."/>
            <person name="Safronova V."/>
            <person name="Willems A."/>
        </authorList>
    </citation>
    <scope>NUCLEOTIDE SEQUENCE [LARGE SCALE GENOMIC DNA]</scope>
    <source>
        <strain evidence="3">CCBAU 03422</strain>
    </source>
</reference>
<dbReference type="AlphaFoldDB" id="A0A2P7B486"/>
<evidence type="ECO:0000313" key="2">
    <source>
        <dbReference type="EMBL" id="PSH61266.1"/>
    </source>
</evidence>